<keyword evidence="2" id="KW-0677">Repeat</keyword>
<feature type="domain" description="CBS" evidence="5">
    <location>
        <begin position="82"/>
        <end position="141"/>
    </location>
</feature>
<evidence type="ECO:0000259" key="5">
    <source>
        <dbReference type="PROSITE" id="PS51371"/>
    </source>
</evidence>
<comment type="similarity">
    <text evidence="1">Belongs to the UPF0053 family. Hemolysin C subfamily.</text>
</comment>
<dbReference type="PANTHER" id="PTHR22777:SF27">
    <property type="entry name" value="MAGNESIUM AND COBALT EFFLUX PROTEIN CORC"/>
    <property type="match status" value="1"/>
</dbReference>
<reference evidence="6 7" key="1">
    <citation type="submission" date="2019-03" db="EMBL/GenBank/DDBJ databases">
        <title>Genomic Encyclopedia of Type Strains, Phase III (KMG-III): the genomes of soil and plant-associated and newly described type strains.</title>
        <authorList>
            <person name="Whitman W."/>
        </authorList>
    </citation>
    <scope>NUCLEOTIDE SEQUENCE [LARGE SCALE GENOMIC DNA]</scope>
    <source>
        <strain evidence="6 7">CGMCC 1.7660</strain>
    </source>
</reference>
<dbReference type="GO" id="GO:0050660">
    <property type="term" value="F:flavin adenine dinucleotide binding"/>
    <property type="evidence" value="ECO:0007669"/>
    <property type="project" value="InterPro"/>
</dbReference>
<evidence type="ECO:0000256" key="1">
    <source>
        <dbReference type="ARBA" id="ARBA00006446"/>
    </source>
</evidence>
<evidence type="ECO:0000313" key="6">
    <source>
        <dbReference type="EMBL" id="TDQ78592.1"/>
    </source>
</evidence>
<name>A0A4R6WFA5_9PROT</name>
<dbReference type="FunFam" id="3.10.580.10:FF:000002">
    <property type="entry name" value="Magnesium/cobalt efflux protein CorC"/>
    <property type="match status" value="1"/>
</dbReference>
<dbReference type="Pfam" id="PF03471">
    <property type="entry name" value="CorC_HlyC"/>
    <property type="match status" value="1"/>
</dbReference>
<proteinExistence type="inferred from homology"/>
<dbReference type="InterPro" id="IPR044751">
    <property type="entry name" value="Ion_transp-like_CBS"/>
</dbReference>
<accession>A0A4R6WFA5</accession>
<dbReference type="InterPro" id="IPR016169">
    <property type="entry name" value="FAD-bd_PCMH_sub2"/>
</dbReference>
<gene>
    <name evidence="6" type="ORF">A8950_3648</name>
</gene>
<organism evidence="6 7">
    <name type="scientific">Dongia mobilis</name>
    <dbReference type="NCBI Taxonomy" id="578943"/>
    <lineage>
        <taxon>Bacteria</taxon>
        <taxon>Pseudomonadati</taxon>
        <taxon>Pseudomonadota</taxon>
        <taxon>Alphaproteobacteria</taxon>
        <taxon>Rhodospirillales</taxon>
        <taxon>Dongiaceae</taxon>
        <taxon>Dongia</taxon>
    </lineage>
</organism>
<evidence type="ECO:0000256" key="2">
    <source>
        <dbReference type="ARBA" id="ARBA00022737"/>
    </source>
</evidence>
<evidence type="ECO:0000313" key="7">
    <source>
        <dbReference type="Proteomes" id="UP000295783"/>
    </source>
</evidence>
<evidence type="ECO:0000256" key="4">
    <source>
        <dbReference type="PROSITE-ProRule" id="PRU00703"/>
    </source>
</evidence>
<dbReference type="AlphaFoldDB" id="A0A4R6WFA5"/>
<dbReference type="GO" id="GO:0005886">
    <property type="term" value="C:plasma membrane"/>
    <property type="evidence" value="ECO:0007669"/>
    <property type="project" value="TreeGrafter"/>
</dbReference>
<protein>
    <submittedName>
        <fullName evidence="6">CBS domain protein</fullName>
    </submittedName>
</protein>
<dbReference type="InterPro" id="IPR005170">
    <property type="entry name" value="Transptr-assoc_dom"/>
</dbReference>
<dbReference type="Gene3D" id="3.30.465.10">
    <property type="match status" value="1"/>
</dbReference>
<dbReference type="OrthoDB" id="9805314at2"/>
<dbReference type="CDD" id="cd04590">
    <property type="entry name" value="CBS_pair_CorC_HlyC_assoc"/>
    <property type="match status" value="1"/>
</dbReference>
<dbReference type="PANTHER" id="PTHR22777">
    <property type="entry name" value="HEMOLYSIN-RELATED"/>
    <property type="match status" value="1"/>
</dbReference>
<dbReference type="SUPFAM" id="SSF54631">
    <property type="entry name" value="CBS-domain pair"/>
    <property type="match status" value="1"/>
</dbReference>
<dbReference type="Proteomes" id="UP000295783">
    <property type="component" value="Unassembled WGS sequence"/>
</dbReference>
<dbReference type="SMART" id="SM01091">
    <property type="entry name" value="CorC_HlyC"/>
    <property type="match status" value="1"/>
</dbReference>
<evidence type="ECO:0000256" key="3">
    <source>
        <dbReference type="ARBA" id="ARBA00023122"/>
    </source>
</evidence>
<sequence>MSDIPTRSGAAEENGRPRLGFKNLLKMFRRRTSSESALRDAIEELIEESEAGDDGETPLDSNESSLLLNVLKLGDLTAYDVMVPRADIRALPETVDLKGLLQTVREFGHSRLPIYAEDLDDIIGIVHVKDVLTAFTDPDSFQLKKILREPMFISPSIRVLDLLLQMRQNRAHMALVVDEFGGIDGLVTIEDLVEEIIGEIEDEHDVVKGPHLVSRPDGTLLADARTPIEDFEEKVGSVLTDDEREADIDTLGGLVMSLTDRVPIRGELVTHSSGIVFEVLDADPRRIKRLRVRNIPPQASGEKNKDKD</sequence>
<dbReference type="PROSITE" id="PS51371">
    <property type="entry name" value="CBS"/>
    <property type="match status" value="2"/>
</dbReference>
<dbReference type="Gene3D" id="3.10.580.10">
    <property type="entry name" value="CBS-domain"/>
    <property type="match status" value="1"/>
</dbReference>
<dbReference type="InterPro" id="IPR000644">
    <property type="entry name" value="CBS_dom"/>
</dbReference>
<comment type="caution">
    <text evidence="6">The sequence shown here is derived from an EMBL/GenBank/DDBJ whole genome shotgun (WGS) entry which is preliminary data.</text>
</comment>
<dbReference type="InterPro" id="IPR046342">
    <property type="entry name" value="CBS_dom_sf"/>
</dbReference>
<dbReference type="SMART" id="SM00116">
    <property type="entry name" value="CBS"/>
    <property type="match status" value="2"/>
</dbReference>
<feature type="domain" description="CBS" evidence="5">
    <location>
        <begin position="146"/>
        <end position="203"/>
    </location>
</feature>
<keyword evidence="3 4" id="KW-0129">CBS domain</keyword>
<dbReference type="RefSeq" id="WP_133615073.1">
    <property type="nucleotide sequence ID" value="NZ_SNYW01000013.1"/>
</dbReference>
<dbReference type="SUPFAM" id="SSF56176">
    <property type="entry name" value="FAD-binding/transporter-associated domain-like"/>
    <property type="match status" value="1"/>
</dbReference>
<dbReference type="EMBL" id="SNYW01000013">
    <property type="protein sequence ID" value="TDQ78592.1"/>
    <property type="molecule type" value="Genomic_DNA"/>
</dbReference>
<keyword evidence="7" id="KW-1185">Reference proteome</keyword>
<dbReference type="InterPro" id="IPR036318">
    <property type="entry name" value="FAD-bd_PCMH-like_sf"/>
</dbReference>
<dbReference type="Pfam" id="PF00571">
    <property type="entry name" value="CBS"/>
    <property type="match status" value="2"/>
</dbReference>